<dbReference type="Proteomes" id="UP000318693">
    <property type="component" value="Unassembled WGS sequence"/>
</dbReference>
<dbReference type="SUPFAM" id="SSF46689">
    <property type="entry name" value="Homeodomain-like"/>
    <property type="match status" value="1"/>
</dbReference>
<name>A0A552WP92_9MICO</name>
<keyword evidence="3" id="KW-1185">Reference proteome</keyword>
<dbReference type="Pfam" id="PF13551">
    <property type="entry name" value="HTH_29"/>
    <property type="match status" value="1"/>
</dbReference>
<dbReference type="InterPro" id="IPR009057">
    <property type="entry name" value="Homeodomain-like_sf"/>
</dbReference>
<protein>
    <submittedName>
        <fullName evidence="2">Helix-turn-helix domain-containing protein</fullName>
    </submittedName>
</protein>
<feature type="compositionally biased region" description="Polar residues" evidence="1">
    <location>
        <begin position="91"/>
        <end position="102"/>
    </location>
</feature>
<accession>A0A552WP92</accession>
<evidence type="ECO:0000256" key="1">
    <source>
        <dbReference type="SAM" id="MobiDB-lite"/>
    </source>
</evidence>
<comment type="caution">
    <text evidence="2">The sequence shown here is derived from an EMBL/GenBank/DDBJ whole genome shotgun (WGS) entry which is preliminary data.</text>
</comment>
<dbReference type="EMBL" id="VJXR01000040">
    <property type="protein sequence ID" value="TRW44601.1"/>
    <property type="molecule type" value="Genomic_DNA"/>
</dbReference>
<organism evidence="2 3">
    <name type="scientific">Georgenia yuyongxinii</name>
    <dbReference type="NCBI Taxonomy" id="2589797"/>
    <lineage>
        <taxon>Bacteria</taxon>
        <taxon>Bacillati</taxon>
        <taxon>Actinomycetota</taxon>
        <taxon>Actinomycetes</taxon>
        <taxon>Micrococcales</taxon>
        <taxon>Bogoriellaceae</taxon>
        <taxon>Georgenia</taxon>
    </lineage>
</organism>
<feature type="region of interest" description="Disordered" evidence="1">
    <location>
        <begin position="84"/>
        <end position="109"/>
    </location>
</feature>
<reference evidence="2 3" key="1">
    <citation type="submission" date="2019-07" db="EMBL/GenBank/DDBJ databases">
        <title>Georgenia wutianyii sp. nov. and Georgenia *** sp. nov. isolated from plateau pika (Ochotona curzoniae) in the Qinghai-Tibet plateau of China.</title>
        <authorList>
            <person name="Tian Z."/>
        </authorList>
    </citation>
    <scope>NUCLEOTIDE SEQUENCE [LARGE SCALE GENOMIC DNA]</scope>
    <source>
        <strain evidence="2 3">Z446</strain>
    </source>
</reference>
<dbReference type="AlphaFoldDB" id="A0A552WP92"/>
<evidence type="ECO:0000313" key="2">
    <source>
        <dbReference type="EMBL" id="TRW44601.1"/>
    </source>
</evidence>
<dbReference type="RefSeq" id="WP_143418935.1">
    <property type="nucleotide sequence ID" value="NZ_VJXR01000040.1"/>
</dbReference>
<evidence type="ECO:0000313" key="3">
    <source>
        <dbReference type="Proteomes" id="UP000318693"/>
    </source>
</evidence>
<proteinExistence type="predicted"/>
<sequence length="109" mass="11963">MSSLPRLVIAAVVIQKRPVAEVAATYNVHRSWVYNLLARYQAEGEAALEPNSRRPNTSPRAVDEATVTAILPWRARLLQAGQDAGPATIALDTSRTYQPQETTKPEPPD</sequence>
<gene>
    <name evidence="2" type="ORF">FJ693_12975</name>
</gene>